<proteinExistence type="inferred from homology"/>
<dbReference type="OrthoDB" id="678914at2759"/>
<keyword evidence="12" id="KW-0418">Kinase</keyword>
<keyword evidence="9 20" id="KW-0732">Signal</keyword>
<evidence type="ECO:0000256" key="5">
    <source>
        <dbReference type="ARBA" id="ARBA00022475"/>
    </source>
</evidence>
<dbReference type="InterPro" id="IPR001220">
    <property type="entry name" value="Legume_lectin_dom"/>
</dbReference>
<dbReference type="GO" id="GO:0030246">
    <property type="term" value="F:carbohydrate binding"/>
    <property type="evidence" value="ECO:0007669"/>
    <property type="project" value="UniProtKB-KW"/>
</dbReference>
<name>A0A6G1DP45_9ORYZ</name>
<dbReference type="FunFam" id="3.30.200.20:FF:000168">
    <property type="entry name" value="L-type lectin-domain containing receptor kinase IX.1"/>
    <property type="match status" value="1"/>
</dbReference>
<dbReference type="GO" id="GO:0004674">
    <property type="term" value="F:protein serine/threonine kinase activity"/>
    <property type="evidence" value="ECO:0007669"/>
    <property type="project" value="UniProtKB-KW"/>
</dbReference>
<dbReference type="Gene3D" id="3.30.200.20">
    <property type="entry name" value="Phosphorylase Kinase, domain 1"/>
    <property type="match status" value="1"/>
</dbReference>
<evidence type="ECO:0000256" key="3">
    <source>
        <dbReference type="ARBA" id="ARBA00010217"/>
    </source>
</evidence>
<dbReference type="Gene3D" id="2.60.120.200">
    <property type="match status" value="1"/>
</dbReference>
<keyword evidence="11 17" id="KW-0547">Nucleotide-binding</keyword>
<accession>A0A6G1DP45</accession>
<feature type="binding site" evidence="17">
    <location>
        <position position="395"/>
    </location>
    <ligand>
        <name>ATP</name>
        <dbReference type="ChEBI" id="CHEBI:30616"/>
    </ligand>
</feature>
<comment type="similarity">
    <text evidence="3">In the C-terminal section; belongs to the protein kinase superfamily. Ser/Thr protein kinase family.</text>
</comment>
<dbReference type="InterPro" id="IPR011009">
    <property type="entry name" value="Kinase-like_dom_sf"/>
</dbReference>
<dbReference type="InterPro" id="IPR050528">
    <property type="entry name" value="L-type_Lectin-RKs"/>
</dbReference>
<dbReference type="InterPro" id="IPR000719">
    <property type="entry name" value="Prot_kinase_dom"/>
</dbReference>
<organism evidence="22 23">
    <name type="scientific">Oryza meyeriana var. granulata</name>
    <dbReference type="NCBI Taxonomy" id="110450"/>
    <lineage>
        <taxon>Eukaryota</taxon>
        <taxon>Viridiplantae</taxon>
        <taxon>Streptophyta</taxon>
        <taxon>Embryophyta</taxon>
        <taxon>Tracheophyta</taxon>
        <taxon>Spermatophyta</taxon>
        <taxon>Magnoliopsida</taxon>
        <taxon>Liliopsida</taxon>
        <taxon>Poales</taxon>
        <taxon>Poaceae</taxon>
        <taxon>BOP clade</taxon>
        <taxon>Oryzoideae</taxon>
        <taxon>Oryzeae</taxon>
        <taxon>Oryzinae</taxon>
        <taxon>Oryza</taxon>
        <taxon>Oryza meyeriana</taxon>
    </lineage>
</organism>
<sequence length="698" mass="77419">MSSHRLLFTLLCLCHMLLLFHVHHAISLAFRFDFSKPASYCTPGAEIACAGDAYFHAPMFELTKNDISEGNYHSIGRMWYAQPVPLWDKATGEVASFRTTFSFQIKPVNLDFSADGMAFFLSHYSSGIPHHSSGENLGLFNGSSNKNATGTGRIVAVEFDTYRNKEWEKDGNHVGIDVNSIVSVVSTSPDKNLTSGTTMTAEISYDNRTEMLAVTLWINGTLYHVNASVDMRRSLPEEVAVGFSAATGSSIEVHRVLSWSFNSTLAWMDSSIMSPGAAPVPPETVSSQPQGKLHGTVAISVAASLVLVCAFMGFLLRRRLAWKKSNEISYGECQTELDKIEFAKGVGPRRYHYSELAAATGNFEEEKKLGRGGFGHVYQGCLQIDDQERLVAIKKFSPDSSAQGRKEFEAEIKIISWLRHRNLVQLLGWCDSCMGLLIVYELVSEGSLDKHIYNNTRLLTWAERYKIIIGLGSALRYLHQEWEQCVVHGDIKPSNVMLDSSYNTKLGDFGLARLVDHGAKSRTTKVVLGTAGYIDPELVNTRRPSTESDVYSFGIVLLEIVSGRRPVEEPDDSDDLFVLSRWVWDLYSKNAVVEAVDERLRCSDGDELQIMERVLVVGLWCAHRDRSERPSMAQAMHALQSEEARLPALRPQMYKAEPFLAMGEHGFSDLSVGTTSSNASGSHSSATGCTARSESIKR</sequence>
<evidence type="ECO:0000256" key="18">
    <source>
        <dbReference type="SAM" id="MobiDB-lite"/>
    </source>
</evidence>
<dbReference type="InterPro" id="IPR013320">
    <property type="entry name" value="ConA-like_dom_sf"/>
</dbReference>
<evidence type="ECO:0000256" key="11">
    <source>
        <dbReference type="ARBA" id="ARBA00022741"/>
    </source>
</evidence>
<dbReference type="PROSITE" id="PS50011">
    <property type="entry name" value="PROTEIN_KINASE_DOM"/>
    <property type="match status" value="1"/>
</dbReference>
<keyword evidence="14 19" id="KW-1133">Transmembrane helix</keyword>
<feature type="signal peptide" evidence="20">
    <location>
        <begin position="1"/>
        <end position="25"/>
    </location>
</feature>
<dbReference type="PROSITE" id="PS00108">
    <property type="entry name" value="PROTEIN_KINASE_ST"/>
    <property type="match status" value="1"/>
</dbReference>
<evidence type="ECO:0000256" key="19">
    <source>
        <dbReference type="SAM" id="Phobius"/>
    </source>
</evidence>
<protein>
    <recommendedName>
        <fullName evidence="4">non-specific serine/threonine protein kinase</fullName>
        <ecNumber evidence="4">2.7.11.1</ecNumber>
    </recommendedName>
</protein>
<keyword evidence="5" id="KW-1003">Cell membrane</keyword>
<evidence type="ECO:0000256" key="15">
    <source>
        <dbReference type="ARBA" id="ARBA00023136"/>
    </source>
</evidence>
<dbReference type="GO" id="GO:0005886">
    <property type="term" value="C:plasma membrane"/>
    <property type="evidence" value="ECO:0007669"/>
    <property type="project" value="UniProtKB-SubCell"/>
</dbReference>
<feature type="transmembrane region" description="Helical" evidence="19">
    <location>
        <begin position="293"/>
        <end position="316"/>
    </location>
</feature>
<keyword evidence="6" id="KW-0723">Serine/threonine-protein kinase</keyword>
<dbReference type="GO" id="GO:0005524">
    <property type="term" value="F:ATP binding"/>
    <property type="evidence" value="ECO:0007669"/>
    <property type="project" value="UniProtKB-UniRule"/>
</dbReference>
<dbReference type="PANTHER" id="PTHR27007">
    <property type="match status" value="1"/>
</dbReference>
<keyword evidence="23" id="KW-1185">Reference proteome</keyword>
<evidence type="ECO:0000256" key="17">
    <source>
        <dbReference type="PROSITE-ProRule" id="PRU10141"/>
    </source>
</evidence>
<dbReference type="InterPro" id="IPR019825">
    <property type="entry name" value="Lectin_legB_Mn/Ca_BS"/>
</dbReference>
<dbReference type="EMBL" id="SPHZ02000006">
    <property type="protein sequence ID" value="KAF0914161.1"/>
    <property type="molecule type" value="Genomic_DNA"/>
</dbReference>
<evidence type="ECO:0000256" key="8">
    <source>
        <dbReference type="ARBA" id="ARBA00022692"/>
    </source>
</evidence>
<comment type="caution">
    <text evidence="22">The sequence shown here is derived from an EMBL/GenBank/DDBJ whole genome shotgun (WGS) entry which is preliminary data.</text>
</comment>
<dbReference type="InterPro" id="IPR017441">
    <property type="entry name" value="Protein_kinase_ATP_BS"/>
</dbReference>
<keyword evidence="15 19" id="KW-0472">Membrane</keyword>
<dbReference type="Proteomes" id="UP000479710">
    <property type="component" value="Unassembled WGS sequence"/>
</dbReference>
<evidence type="ECO:0000256" key="20">
    <source>
        <dbReference type="SAM" id="SignalP"/>
    </source>
</evidence>
<dbReference type="SUPFAM" id="SSF49899">
    <property type="entry name" value="Concanavalin A-like lectins/glucanases"/>
    <property type="match status" value="1"/>
</dbReference>
<dbReference type="CDD" id="cd14066">
    <property type="entry name" value="STKc_IRAK"/>
    <property type="match status" value="1"/>
</dbReference>
<gene>
    <name evidence="22" type="ORF">E2562_027580</name>
</gene>
<keyword evidence="8 19" id="KW-0812">Transmembrane</keyword>
<dbReference type="SUPFAM" id="SSF56112">
    <property type="entry name" value="Protein kinase-like (PK-like)"/>
    <property type="match status" value="1"/>
</dbReference>
<dbReference type="Gene3D" id="1.10.510.10">
    <property type="entry name" value="Transferase(Phosphotransferase) domain 1"/>
    <property type="match status" value="1"/>
</dbReference>
<dbReference type="SMART" id="SM00220">
    <property type="entry name" value="S_TKc"/>
    <property type="match status" value="1"/>
</dbReference>
<evidence type="ECO:0000256" key="9">
    <source>
        <dbReference type="ARBA" id="ARBA00022729"/>
    </source>
</evidence>
<evidence type="ECO:0000259" key="21">
    <source>
        <dbReference type="PROSITE" id="PS50011"/>
    </source>
</evidence>
<evidence type="ECO:0000256" key="16">
    <source>
        <dbReference type="ARBA" id="ARBA00023180"/>
    </source>
</evidence>
<dbReference type="CDD" id="cd06899">
    <property type="entry name" value="lectin_legume_LecRK_Arcelin_ConA"/>
    <property type="match status" value="1"/>
</dbReference>
<keyword evidence="13 17" id="KW-0067">ATP-binding</keyword>
<comment type="subcellular location">
    <subcellularLocation>
        <location evidence="1">Cell membrane</location>
        <topology evidence="1">Single-pass type I membrane protein</topology>
    </subcellularLocation>
</comment>
<dbReference type="Pfam" id="PF00139">
    <property type="entry name" value="Lectin_legB"/>
    <property type="match status" value="1"/>
</dbReference>
<keyword evidence="10" id="KW-0430">Lectin</keyword>
<evidence type="ECO:0000256" key="7">
    <source>
        <dbReference type="ARBA" id="ARBA00022679"/>
    </source>
</evidence>
<evidence type="ECO:0000313" key="23">
    <source>
        <dbReference type="Proteomes" id="UP000479710"/>
    </source>
</evidence>
<feature type="chain" id="PRO_5026110243" description="non-specific serine/threonine protein kinase" evidence="20">
    <location>
        <begin position="26"/>
        <end position="698"/>
    </location>
</feature>
<evidence type="ECO:0000256" key="1">
    <source>
        <dbReference type="ARBA" id="ARBA00004251"/>
    </source>
</evidence>
<evidence type="ECO:0000256" key="10">
    <source>
        <dbReference type="ARBA" id="ARBA00022734"/>
    </source>
</evidence>
<keyword evidence="7" id="KW-0808">Transferase</keyword>
<evidence type="ECO:0000256" key="6">
    <source>
        <dbReference type="ARBA" id="ARBA00022527"/>
    </source>
</evidence>
<dbReference type="AlphaFoldDB" id="A0A6G1DP45"/>
<dbReference type="Pfam" id="PF00069">
    <property type="entry name" value="Pkinase"/>
    <property type="match status" value="1"/>
</dbReference>
<reference evidence="22 23" key="1">
    <citation type="submission" date="2019-11" db="EMBL/GenBank/DDBJ databases">
        <title>Whole genome sequence of Oryza granulata.</title>
        <authorList>
            <person name="Li W."/>
        </authorList>
    </citation>
    <scope>NUCLEOTIDE SEQUENCE [LARGE SCALE GENOMIC DNA]</scope>
    <source>
        <strain evidence="23">cv. Menghai</strain>
        <tissue evidence="22">Leaf</tissue>
    </source>
</reference>
<evidence type="ECO:0000256" key="14">
    <source>
        <dbReference type="ARBA" id="ARBA00022989"/>
    </source>
</evidence>
<evidence type="ECO:0000313" key="22">
    <source>
        <dbReference type="EMBL" id="KAF0914161.1"/>
    </source>
</evidence>
<dbReference type="FunFam" id="1.10.510.10:FF:000522">
    <property type="entry name" value="L-type lectin-domain containing receptor kinase IX.1"/>
    <property type="match status" value="1"/>
</dbReference>
<evidence type="ECO:0000256" key="2">
    <source>
        <dbReference type="ARBA" id="ARBA00008536"/>
    </source>
</evidence>
<feature type="compositionally biased region" description="Low complexity" evidence="18">
    <location>
        <begin position="673"/>
        <end position="688"/>
    </location>
</feature>
<comment type="similarity">
    <text evidence="2">In the N-terminal section; belongs to the leguminous lectin family.</text>
</comment>
<feature type="region of interest" description="Disordered" evidence="18">
    <location>
        <begin position="673"/>
        <end position="698"/>
    </location>
</feature>
<evidence type="ECO:0000256" key="13">
    <source>
        <dbReference type="ARBA" id="ARBA00022840"/>
    </source>
</evidence>
<keyword evidence="16" id="KW-0325">Glycoprotein</keyword>
<dbReference type="InterPro" id="IPR008271">
    <property type="entry name" value="Ser/Thr_kinase_AS"/>
</dbReference>
<dbReference type="FunFam" id="2.60.120.200:FF:000103">
    <property type="entry name" value="L-type lectin-domain containing receptor kinase IX.1"/>
    <property type="match status" value="1"/>
</dbReference>
<dbReference type="PROSITE" id="PS00107">
    <property type="entry name" value="PROTEIN_KINASE_ATP"/>
    <property type="match status" value="1"/>
</dbReference>
<dbReference type="PROSITE" id="PS00307">
    <property type="entry name" value="LECTIN_LEGUME_BETA"/>
    <property type="match status" value="1"/>
</dbReference>
<dbReference type="EC" id="2.7.11.1" evidence="4"/>
<evidence type="ECO:0000256" key="4">
    <source>
        <dbReference type="ARBA" id="ARBA00012513"/>
    </source>
</evidence>
<evidence type="ECO:0000256" key="12">
    <source>
        <dbReference type="ARBA" id="ARBA00022777"/>
    </source>
</evidence>
<feature type="domain" description="Protein kinase" evidence="21">
    <location>
        <begin position="363"/>
        <end position="660"/>
    </location>
</feature>